<dbReference type="Proteomes" id="UP001595681">
    <property type="component" value="Unassembled WGS sequence"/>
</dbReference>
<evidence type="ECO:0000259" key="2">
    <source>
        <dbReference type="Pfam" id="PF18153"/>
    </source>
</evidence>
<feature type="domain" description="CD-NTase-associated protein 15" evidence="2">
    <location>
        <begin position="125"/>
        <end position="244"/>
    </location>
</feature>
<keyword evidence="1" id="KW-1133">Transmembrane helix</keyword>
<dbReference type="EMBL" id="JBHRVU010000004">
    <property type="protein sequence ID" value="MFC3442904.1"/>
    <property type="molecule type" value="Genomic_DNA"/>
</dbReference>
<reference evidence="4" key="1">
    <citation type="journal article" date="2019" name="Int. J. Syst. Evol. Microbiol.">
        <title>The Global Catalogue of Microorganisms (GCM) 10K type strain sequencing project: providing services to taxonomists for standard genome sequencing and annotation.</title>
        <authorList>
            <consortium name="The Broad Institute Genomics Platform"/>
            <consortium name="The Broad Institute Genome Sequencing Center for Infectious Disease"/>
            <person name="Wu L."/>
            <person name="Ma J."/>
        </authorList>
    </citation>
    <scope>NUCLEOTIDE SEQUENCE [LARGE SCALE GENOMIC DNA]</scope>
    <source>
        <strain evidence="4">CCM 7491</strain>
    </source>
</reference>
<evidence type="ECO:0000256" key="1">
    <source>
        <dbReference type="SAM" id="Phobius"/>
    </source>
</evidence>
<evidence type="ECO:0000313" key="3">
    <source>
        <dbReference type="EMBL" id="MFC3442904.1"/>
    </source>
</evidence>
<feature type="transmembrane region" description="Helical" evidence="1">
    <location>
        <begin position="58"/>
        <end position="81"/>
    </location>
</feature>
<dbReference type="InterPro" id="IPR041208">
    <property type="entry name" value="Cap15"/>
</dbReference>
<dbReference type="RefSeq" id="WP_380797196.1">
    <property type="nucleotide sequence ID" value="NZ_JBHRVU010000004.1"/>
</dbReference>
<keyword evidence="4" id="KW-1185">Reference proteome</keyword>
<name>A0ABV7NHD6_9SPHN</name>
<protein>
    <recommendedName>
        <fullName evidence="2">CD-NTase-associated protein 15 domain-containing protein</fullName>
    </recommendedName>
</protein>
<keyword evidence="1" id="KW-0812">Transmembrane</keyword>
<organism evidence="3 4">
    <name type="scientific">Sphingobium rhizovicinum</name>
    <dbReference type="NCBI Taxonomy" id="432308"/>
    <lineage>
        <taxon>Bacteria</taxon>
        <taxon>Pseudomonadati</taxon>
        <taxon>Pseudomonadota</taxon>
        <taxon>Alphaproteobacteria</taxon>
        <taxon>Sphingomonadales</taxon>
        <taxon>Sphingomonadaceae</taxon>
        <taxon>Sphingobium</taxon>
    </lineage>
</organism>
<comment type="caution">
    <text evidence="3">The sequence shown here is derived from an EMBL/GenBank/DDBJ whole genome shotgun (WGS) entry which is preliminary data.</text>
</comment>
<dbReference type="Pfam" id="PF18153">
    <property type="entry name" value="Cap15_CD_rec"/>
    <property type="match status" value="1"/>
</dbReference>
<proteinExistence type="predicted"/>
<keyword evidence="1" id="KW-0472">Membrane</keyword>
<evidence type="ECO:0000313" key="4">
    <source>
        <dbReference type="Proteomes" id="UP001595681"/>
    </source>
</evidence>
<sequence length="246" mass="27444">MRILGITAPDAPANRRVSEPVVAPNHHRRQRAASWRTKMAMDHEYSVIDHPRAVVGRWLGTAAGGLAAIATFAAPILDRWFDQMHMAIGTPKWVIMPITASLAFAIVHLSFDKLLWRWPLVRALLKIPDLNGVWQVAGRTMNPVEGAPDTWSGELRINQTWEKIWVQLRTGQSSSTSKAASLIRQPGAGCVLMYSYRNEPRIGEQISPHVGYAELTFDEALTGADGEYFNSKGRITFGRMTLTRSK</sequence>
<feature type="transmembrane region" description="Helical" evidence="1">
    <location>
        <begin position="93"/>
        <end position="111"/>
    </location>
</feature>
<gene>
    <name evidence="3" type="ORF">ACFOKF_17150</name>
</gene>
<accession>A0ABV7NHD6</accession>